<organism evidence="1 2">
    <name type="scientific">Halorientalis persicus</name>
    <dbReference type="NCBI Taxonomy" id="1367881"/>
    <lineage>
        <taxon>Archaea</taxon>
        <taxon>Methanobacteriati</taxon>
        <taxon>Methanobacteriota</taxon>
        <taxon>Stenosarchaea group</taxon>
        <taxon>Halobacteria</taxon>
        <taxon>Halobacteriales</taxon>
        <taxon>Haloarculaceae</taxon>
        <taxon>Halorientalis</taxon>
    </lineage>
</organism>
<sequence>MIPDSITDALADGTVPIDGMTNTPGTNYTTLLVLRELESHAVFTTNGQDADITSLSVVDDDGSIEYSPGLMFMRKQTGSDRRTGKAIQRELLEYDQSDSMDVNDMNPQSVESALYGSAASGDDDVDIGVTSRVMYDTAFTVRDASACIDEKFQNAPGEGYAKGSTANIREPDFFEPGTLFPCTITLRDATPAEVAFVAAITSRNKRYGAATTRLGRVNNRILGLYTGSEEGPSNRELTAETIVSFASESDRTLGDIVQAPALNADQAATYVREAYDTACAETIAQKAVDDEILDELLSLTGDDDLQAVLEAQQPHSQSFIDDAIAADEN</sequence>
<accession>A0A1H8WIT9</accession>
<proteinExistence type="predicted"/>
<evidence type="ECO:0000313" key="2">
    <source>
        <dbReference type="Proteomes" id="UP000198775"/>
    </source>
</evidence>
<dbReference type="InterPro" id="IPR017574">
    <property type="entry name" value="CRISPR-assoc_prot_Cas7/Csc2"/>
</dbReference>
<dbReference type="Proteomes" id="UP000198775">
    <property type="component" value="Unassembled WGS sequence"/>
</dbReference>
<name>A0A1H8WIT9_9EURY</name>
<dbReference type="EMBL" id="FOCX01000061">
    <property type="protein sequence ID" value="SEP27575.1"/>
    <property type="molecule type" value="Genomic_DNA"/>
</dbReference>
<dbReference type="CDD" id="cd09709">
    <property type="entry name" value="Csc2_I-D"/>
    <property type="match status" value="1"/>
</dbReference>
<dbReference type="OrthoDB" id="56442at2157"/>
<dbReference type="NCBIfam" id="TIGR03157">
    <property type="entry name" value="cas_Csc2"/>
    <property type="match status" value="1"/>
</dbReference>
<evidence type="ECO:0000313" key="1">
    <source>
        <dbReference type="EMBL" id="SEP27575.1"/>
    </source>
</evidence>
<dbReference type="Pfam" id="PF18320">
    <property type="entry name" value="Csc2"/>
    <property type="match status" value="1"/>
</dbReference>
<protein>
    <submittedName>
        <fullName evidence="1">CRISPR-associated protein Csc2</fullName>
    </submittedName>
</protein>
<dbReference type="RefSeq" id="WP_092664865.1">
    <property type="nucleotide sequence ID" value="NZ_FOCX01000061.1"/>
</dbReference>
<dbReference type="AlphaFoldDB" id="A0A1H8WIT9"/>
<keyword evidence="2" id="KW-1185">Reference proteome</keyword>
<reference evidence="2" key="1">
    <citation type="submission" date="2016-10" db="EMBL/GenBank/DDBJ databases">
        <authorList>
            <person name="Varghese N."/>
            <person name="Submissions S."/>
        </authorList>
    </citation>
    <scope>NUCLEOTIDE SEQUENCE [LARGE SCALE GENOMIC DNA]</scope>
    <source>
        <strain evidence="2">IBRC-M 10043</strain>
    </source>
</reference>
<gene>
    <name evidence="1" type="ORF">SAMN05216388_10614</name>
</gene>